<proteinExistence type="inferred from homology"/>
<evidence type="ECO:0000313" key="12">
    <source>
        <dbReference type="EMBL" id="AOJ01814.1"/>
    </source>
</evidence>
<dbReference type="GO" id="GO:0042242">
    <property type="term" value="F:cobyrinic acid a,c-diamide synthase activity"/>
    <property type="evidence" value="ECO:0007669"/>
    <property type="project" value="InterPro"/>
</dbReference>
<evidence type="ECO:0000256" key="9">
    <source>
        <dbReference type="ARBA" id="ARBA00022962"/>
    </source>
</evidence>
<dbReference type="CDD" id="cd03130">
    <property type="entry name" value="GATase1_CobB"/>
    <property type="match status" value="1"/>
</dbReference>
<dbReference type="AlphaFoldDB" id="A0A1B4FDV0"/>
<dbReference type="NCBIfam" id="NF002204">
    <property type="entry name" value="PRK01077.1"/>
    <property type="match status" value="1"/>
</dbReference>
<keyword evidence="13" id="KW-1185">Reference proteome</keyword>
<dbReference type="InterPro" id="IPR004484">
    <property type="entry name" value="CbiA/CobB_synth"/>
</dbReference>
<dbReference type="Proteomes" id="UP000062519">
    <property type="component" value="Chromosome 1"/>
</dbReference>
<evidence type="ECO:0000256" key="2">
    <source>
        <dbReference type="ARBA" id="ARBA00004953"/>
    </source>
</evidence>
<evidence type="ECO:0000256" key="3">
    <source>
        <dbReference type="ARBA" id="ARBA00006205"/>
    </source>
</evidence>
<dbReference type="SUPFAM" id="SSF52540">
    <property type="entry name" value="P-loop containing nucleoside triphosphate hydrolases"/>
    <property type="match status" value="1"/>
</dbReference>
<keyword evidence="6" id="KW-0547">Nucleotide-binding</keyword>
<evidence type="ECO:0000256" key="5">
    <source>
        <dbReference type="ARBA" id="ARBA00022598"/>
    </source>
</evidence>
<dbReference type="RefSeq" id="WP_059597033.1">
    <property type="nucleotide sequence ID" value="NZ_CP013386.1"/>
</dbReference>
<evidence type="ECO:0000259" key="10">
    <source>
        <dbReference type="Pfam" id="PF01656"/>
    </source>
</evidence>
<comment type="cofactor">
    <cofactor evidence="1">
        <name>Mg(2+)</name>
        <dbReference type="ChEBI" id="CHEBI:18420"/>
    </cofactor>
</comment>
<evidence type="ECO:0000313" key="13">
    <source>
        <dbReference type="Proteomes" id="UP000062519"/>
    </source>
</evidence>
<evidence type="ECO:0000256" key="7">
    <source>
        <dbReference type="ARBA" id="ARBA00022840"/>
    </source>
</evidence>
<name>A0A1B4FDV0_9BURK</name>
<dbReference type="Gene3D" id="3.40.50.880">
    <property type="match status" value="1"/>
</dbReference>
<dbReference type="PANTHER" id="PTHR43873">
    <property type="entry name" value="COBYRINATE A,C-DIAMIDE SYNTHASE"/>
    <property type="match status" value="1"/>
</dbReference>
<sequence>MPACPALFVSAAASGQGKTSVTAALARHHRRLGRRVRVFKTGPDFLDPMLLARASGASVYSLDLGMVGERGCRALLARAAAEADVILIEGVMGLFDGTPSSADLAQAFRVPVAAVISAQSMAQTFAALAFGLAHFRPGVPFHGVLANRVGSDRHAQLLRGALPESIRWLGHLPRDARIALPERHLGLHQPDDVADLDARVDRAADAIARTALAELPPVVEFALVDADGHGMVATPGPTGGRHDTPAAASIAEDDGVITTTSVVEDDDVTAATNAVDGDHETIASAAPASDRSRASVASVASAAAPRLAGKRIAIARDAAFSFIYPANLDQLEALGAELAFFSPLADAPLPDGCDALYLPGGYPELHAARLAANATTARAIAAHVAADKPVVAECGGMLYLGDSLTDVDGARTPMLGLVPGDATMQRRFAALGMQTLATRFGAMTGHTFHYSRFATPLAPVAAATRPDDGAAGEAVYRHGPIVATYLHAYWPSNPRAAAALFTGDAP</sequence>
<keyword evidence="7" id="KW-0067">ATP-binding</keyword>
<dbReference type="GO" id="GO:0005524">
    <property type="term" value="F:ATP binding"/>
    <property type="evidence" value="ECO:0007669"/>
    <property type="project" value="UniProtKB-KW"/>
</dbReference>
<evidence type="ECO:0000256" key="4">
    <source>
        <dbReference type="ARBA" id="ARBA00022573"/>
    </source>
</evidence>
<evidence type="ECO:0000256" key="8">
    <source>
        <dbReference type="ARBA" id="ARBA00022842"/>
    </source>
</evidence>
<dbReference type="EMBL" id="CP013386">
    <property type="protein sequence ID" value="AOJ01814.1"/>
    <property type="molecule type" value="Genomic_DNA"/>
</dbReference>
<dbReference type="SUPFAM" id="SSF52317">
    <property type="entry name" value="Class I glutamine amidotransferase-like"/>
    <property type="match status" value="1"/>
</dbReference>
<accession>A0A1B4FDV0</accession>
<keyword evidence="9" id="KW-0315">Glutamine amidotransferase</keyword>
<dbReference type="InterPro" id="IPR029062">
    <property type="entry name" value="Class_I_gatase-like"/>
</dbReference>
<comment type="similarity">
    <text evidence="3">Belongs to the CobB/CobQ family. CobQ subfamily.</text>
</comment>
<gene>
    <name evidence="12" type="ORF">WS70_08205</name>
</gene>
<feature type="domain" description="CobQ/CobB/MinD/ParA nucleotide binding" evidence="10">
    <location>
        <begin position="9"/>
        <end position="185"/>
    </location>
</feature>
<keyword evidence="5" id="KW-0436">Ligase</keyword>
<evidence type="ECO:0000256" key="1">
    <source>
        <dbReference type="ARBA" id="ARBA00001946"/>
    </source>
</evidence>
<dbReference type="KEGG" id="buu:WS70_08205"/>
<evidence type="ECO:0000259" key="11">
    <source>
        <dbReference type="Pfam" id="PF07685"/>
    </source>
</evidence>
<dbReference type="InterPro" id="IPR027417">
    <property type="entry name" value="P-loop_NTPase"/>
</dbReference>
<organism evidence="12 13">
    <name type="scientific">Burkholderia mayonis</name>
    <dbReference type="NCBI Taxonomy" id="1385591"/>
    <lineage>
        <taxon>Bacteria</taxon>
        <taxon>Pseudomonadati</taxon>
        <taxon>Pseudomonadota</taxon>
        <taxon>Betaproteobacteria</taxon>
        <taxon>Burkholderiales</taxon>
        <taxon>Burkholderiaceae</taxon>
        <taxon>Burkholderia</taxon>
        <taxon>pseudomallei group</taxon>
    </lineage>
</organism>
<dbReference type="Pfam" id="PF07685">
    <property type="entry name" value="GATase_3"/>
    <property type="match status" value="1"/>
</dbReference>
<dbReference type="PROSITE" id="PS51274">
    <property type="entry name" value="GATASE_COBBQ"/>
    <property type="match status" value="1"/>
</dbReference>
<protein>
    <submittedName>
        <fullName evidence="12">Cobyrinic acid a,c-diamide synthase</fullName>
    </submittedName>
</protein>
<dbReference type="InterPro" id="IPR011698">
    <property type="entry name" value="GATase_3"/>
</dbReference>
<comment type="pathway">
    <text evidence="2">Cofactor biosynthesis; adenosylcobalamin biosynthesis.</text>
</comment>
<dbReference type="InterPro" id="IPR002586">
    <property type="entry name" value="CobQ/CobB/MinD/ParA_Nub-bd_dom"/>
</dbReference>
<dbReference type="PANTHER" id="PTHR43873:SF1">
    <property type="entry name" value="COBYRINATE A,C-DIAMIDE SYNTHASE"/>
    <property type="match status" value="1"/>
</dbReference>
<feature type="domain" description="CobB/CobQ-like glutamine amidotransferase" evidence="11">
    <location>
        <begin position="311"/>
        <end position="491"/>
    </location>
</feature>
<keyword evidence="4" id="KW-0169">Cobalamin biosynthesis</keyword>
<dbReference type="GO" id="GO:0009236">
    <property type="term" value="P:cobalamin biosynthetic process"/>
    <property type="evidence" value="ECO:0007669"/>
    <property type="project" value="UniProtKB-KW"/>
</dbReference>
<dbReference type="Pfam" id="PF01656">
    <property type="entry name" value="CbiA"/>
    <property type="match status" value="1"/>
</dbReference>
<dbReference type="Gene3D" id="3.40.50.300">
    <property type="entry name" value="P-loop containing nucleotide triphosphate hydrolases"/>
    <property type="match status" value="2"/>
</dbReference>
<evidence type="ECO:0000256" key="6">
    <source>
        <dbReference type="ARBA" id="ARBA00022741"/>
    </source>
</evidence>
<reference evidence="12 13" key="1">
    <citation type="submission" date="2015-12" db="EMBL/GenBank/DDBJ databases">
        <title>Diversity of Burkholderia near neighbor genomes.</title>
        <authorList>
            <person name="Sahl J."/>
            <person name="Wagner D."/>
            <person name="Keim P."/>
        </authorList>
    </citation>
    <scope>NUCLEOTIDE SEQUENCE [LARGE SCALE GENOMIC DNA]</scope>
    <source>
        <strain evidence="12 13">BDU6</strain>
    </source>
</reference>
<keyword evidence="8" id="KW-0460">Magnesium</keyword>